<dbReference type="AlphaFoldDB" id="A0AAV9JET4"/>
<feature type="compositionally biased region" description="Basic and acidic residues" evidence="1">
    <location>
        <begin position="78"/>
        <end position="92"/>
    </location>
</feature>
<reference evidence="2 3" key="1">
    <citation type="submission" date="2021-11" db="EMBL/GenBank/DDBJ databases">
        <title>Black yeast isolated from Biological Soil Crust.</title>
        <authorList>
            <person name="Kurbessoian T."/>
        </authorList>
    </citation>
    <scope>NUCLEOTIDE SEQUENCE [LARGE SCALE GENOMIC DNA]</scope>
    <source>
        <strain evidence="2 3">CCFEE 5522</strain>
    </source>
</reference>
<evidence type="ECO:0000313" key="2">
    <source>
        <dbReference type="EMBL" id="KAK4543750.1"/>
    </source>
</evidence>
<protein>
    <submittedName>
        <fullName evidence="2">Uncharacterized protein</fullName>
    </submittedName>
</protein>
<accession>A0AAV9JET4</accession>
<evidence type="ECO:0000313" key="3">
    <source>
        <dbReference type="Proteomes" id="UP001324427"/>
    </source>
</evidence>
<organism evidence="2 3">
    <name type="scientific">Oleoguttula mirabilis</name>
    <dbReference type="NCBI Taxonomy" id="1507867"/>
    <lineage>
        <taxon>Eukaryota</taxon>
        <taxon>Fungi</taxon>
        <taxon>Dikarya</taxon>
        <taxon>Ascomycota</taxon>
        <taxon>Pezizomycotina</taxon>
        <taxon>Dothideomycetes</taxon>
        <taxon>Dothideomycetidae</taxon>
        <taxon>Mycosphaerellales</taxon>
        <taxon>Teratosphaeriaceae</taxon>
        <taxon>Oleoguttula</taxon>
    </lineage>
</organism>
<dbReference type="Proteomes" id="UP001324427">
    <property type="component" value="Unassembled WGS sequence"/>
</dbReference>
<feature type="compositionally biased region" description="Basic and acidic residues" evidence="1">
    <location>
        <begin position="99"/>
        <end position="109"/>
    </location>
</feature>
<dbReference type="EMBL" id="JAVFHQ010000029">
    <property type="protein sequence ID" value="KAK4543750.1"/>
    <property type="molecule type" value="Genomic_DNA"/>
</dbReference>
<name>A0AAV9JET4_9PEZI</name>
<feature type="compositionally biased region" description="Basic and acidic residues" evidence="1">
    <location>
        <begin position="117"/>
        <end position="130"/>
    </location>
</feature>
<feature type="region of interest" description="Disordered" evidence="1">
    <location>
        <begin position="68"/>
        <end position="139"/>
    </location>
</feature>
<sequence>MANNEPPAANDAQSQRFLHNVYTRLHAEVQAVDDRLSWIHNWWMGRGLATADEAADLRARLERLEATVEEVGDAPQGGDDKHAKDEDVKVEGVEDEGMRDEKVEEEKGKGLMRRAKRDGTVKDEEKGEKGRVKKRSLGQ</sequence>
<gene>
    <name evidence="2" type="ORF">LTR36_004783</name>
</gene>
<evidence type="ECO:0000256" key="1">
    <source>
        <dbReference type="SAM" id="MobiDB-lite"/>
    </source>
</evidence>
<proteinExistence type="predicted"/>
<comment type="caution">
    <text evidence="2">The sequence shown here is derived from an EMBL/GenBank/DDBJ whole genome shotgun (WGS) entry which is preliminary data.</text>
</comment>
<keyword evidence="3" id="KW-1185">Reference proteome</keyword>